<keyword evidence="3" id="KW-0732">Signal</keyword>
<feature type="region of interest" description="Disordered" evidence="2">
    <location>
        <begin position="1805"/>
        <end position="1831"/>
    </location>
</feature>
<feature type="coiled-coil region" evidence="1">
    <location>
        <begin position="1385"/>
        <end position="1462"/>
    </location>
</feature>
<feature type="coiled-coil region" evidence="1">
    <location>
        <begin position="1230"/>
        <end position="1330"/>
    </location>
</feature>
<feature type="coiled-coil region" evidence="1">
    <location>
        <begin position="1489"/>
        <end position="1566"/>
    </location>
</feature>
<sequence length="2368" mass="272112">MKKRINILMSISIVCAAASTSAIAAMCSISNNSTKKYNEAKSRLLNLIKKLDNEGQKKANDFIARQDKKFNSTAFKNHSNTSKLIDEIEIFSKNILENLQKDEKQRLEELNKLNKLRLDLQNLINSNDGQNVDSSDAEKALKENQIDDSLPIDKIKKTNENLENAKKELLNKINTEKELQSKIFNDKKQELKRVLDLEDAKEVDSIKEQKVYIETNISEASSIEDIKNKIIEVEKATSSLTSKILNTKQQELQRFENIKKDLQDFINTKLNDAKYQSIKQKALDKINSLNGINKDSTIKEIKAGQNALIKAKEEAGREKEKLDNQNIKDTLKETINNAKEFKKLLIDNDQKIVDLKSNLDNEISKAEQSLSKDKESMESANDLLNTKLIEYKEILNKFNQEKEAKFTELEQTRKDIDNFLTDDVKNNPNYATLVKDLTNAKDDKKSVTKSSNKSDIIAANEALIQALANANKAKDQVDEANKSIKEQLNALIDKANTLLPQLNDNDSEIVKAKESLNAEITNANKVVNQNDNASMQSAKSSLDAKVTEITEKLETFNKDKTNKFNELEQTRKNIDNFLTDDVKNNPNYATLVKDLTNAKDDKKSVTKSSNKSDIIAANEALKQALEKAKAAKDQVDEANKSIKEQLSDSIDNANQLLNKLIDSDKDIQKAKTELSQEIQSASQELNLNNPTSMQSAKESLDAKVTEITKKLETFNKDKETKFNELKQTRKDIDEFINSNKDNSTYSNIISKLTTTKNEKNSVSESSNKSEIEDANTLLKNSLQEANDKKQEIDKFVSAKKELEEFIKNDEDAKSDELVSNLNDAKQELAKFSGIDDSREITEIKKATDDLTTAKAKLEEEIKNKKQELFNAFELSKTTLQNYITNDIKDSKYKIIQDKFNNIIDEYKNITSNDKISKIKDATNNLNAKFTEIGNNKAILDKFYELKSKLEGLLKTANLKDDAKSINIDLSSEDQASTDAKAINNSSTIENVEQVNQKLQAAIDKLTKDIQKINEDKKAKFEEFKTEKQHLEDIIKTKGLDKFINIDDEIKSIKQQIDEEIKKHKINENSKISDILAAKNSIDETQRKLLGLLDNYSTQRTESIDNFNKQKTELNSLINSNNNFKQLEESKKTEFNNKKQEYEVLDLETLSKNKIQEKSQEIKELIDNINKEISDAKKQEYSKFDKAKKELEKYIKDELNNQKYDSIKKEAQNKINSFSAIKEESLATKEIQEIKDATAALIKAKTNAEQEKAKIDAKEQLTAKIQEADKFKEKLIDSDSTITTLKTNLEKEIAKAKEALKKDTKAIIEAKEQLAKKIDESKSSLDEFNKQKGTKFEELEKTRKDINDFLTNDVKTNPNYADLVKKLQDSLKTQEKINKASNKANIIAANNELTKALQEAKVAKEQADRANGEANNKLTTSLSTANELLKKLTDSDTDIQNYKKQLEKEINNANNAITSKNTKSLTDSNDSLTKKTNEIQEKLDKFIESKNKESENFNETKKEIDDFINQIEKDTQTKGNYSNIINKLKNKKAEKNSINENSNKKDIEKANTELKNSLKEAKEQKSEIDKFYAAKKALETLISKPDAKKVGIKETQDLLNKHKTINDSTDKETIKNATKELNDAKTDLEQKIKDKKNKLLKDFNKAKEDLNKYMQNDLQKNEYKAIKENINNELKKIKINQNSKIQEIEDANKSLQKFLSDAKDKKLALDEEIKQQKINEFNRIKNELKTLNFGSDGSEINSNEVKEALKITVDKSSTIEKIEEETNKLKQAKQELEKLISQKKKEVLEQIKTKKQELKRLFESPDAKKADISNSEKSNISSSLSKEHSESETIHDLKNVLNEINNFIKLVNDKINELKQKEESLVEFNKLRSEFNKLIEEVSEDAEYLKLNKEISNYKQKINTYNSINNNLKLKEIKQKINEIKIDINGLKSLLKKINDEKDKKNKQINDLKIEILKAKESEFDNVNKFKEKITKFIKEANIDKNNSHLKDFDKIIKELERIDKINKLKSYIVEKIEFPDEYKNKKSDLIKELSNLLETSVWTEKKFEEFDKKVKEIEKNVNSFVERKNKIEKDLETLNAENLGSGGKLSIENINMRVVLQGFINDIQSNFMNNINEANKNESINKIDFIYRRIISRYIGILNSTNKLINDSIDHNDSAAKNEIYDELYRNIKKCSITEQITKMSPDDFDKYYNVFTKGSDSEKGQLKGPKFAWSDFGDQLENALRWTIEFAFKQKCDKIFISDKRIRQEKNGPKSLWAYNLEVYSKTHKKNLNDLDLRNKQNLFKGYNVEFQFYDNTPKTWSKQWKGITYWAKQNPRYRFVGGITIKTTYKYKFTYENGEETTKPVELEYKLDNGNPVIVDKISEIN</sequence>
<proteinExistence type="predicted"/>
<dbReference type="Pfam" id="PF04778">
    <property type="entry name" value="LMP"/>
    <property type="match status" value="5"/>
</dbReference>
<feature type="compositionally biased region" description="Low complexity" evidence="2">
    <location>
        <begin position="1811"/>
        <end position="1823"/>
    </location>
</feature>
<evidence type="ECO:0000313" key="4">
    <source>
        <dbReference type="EMBL" id="MTH75891.1"/>
    </source>
</evidence>
<name>A0A6A8Q0M3_METHO</name>
<dbReference type="InterPro" id="IPR006864">
    <property type="entry name" value="LMP_rpt"/>
</dbReference>
<gene>
    <name evidence="4" type="ORF">GLX26_02025</name>
</gene>
<feature type="coiled-coil region" evidence="1">
    <location>
        <begin position="2054"/>
        <end position="2081"/>
    </location>
</feature>
<dbReference type="EMBL" id="WMLC01000029">
    <property type="protein sequence ID" value="MTH75891.1"/>
    <property type="molecule type" value="Genomic_DNA"/>
</dbReference>
<reference evidence="4" key="1">
    <citation type="submission" date="2019-11" db="EMBL/GenBank/DDBJ databases">
        <title>Draft genome sequence of Mycoplasma hominis strain MH-1.</title>
        <authorList>
            <person name="Ruan Z."/>
            <person name="Zhang J."/>
            <person name="Xie X."/>
        </authorList>
    </citation>
    <scope>NUCLEOTIDE SEQUENCE</scope>
    <source>
        <strain evidence="4">MH-1</strain>
    </source>
</reference>
<keyword evidence="1" id="KW-0175">Coiled coil</keyword>
<accession>A0A6A8Q0M3</accession>
<comment type="caution">
    <text evidence="4">The sequence shown here is derived from an EMBL/GenBank/DDBJ whole genome shotgun (WGS) entry which is preliminary data.</text>
</comment>
<feature type="coiled-coil region" evidence="1">
    <location>
        <begin position="1894"/>
        <end position="1961"/>
    </location>
</feature>
<evidence type="ECO:0000256" key="3">
    <source>
        <dbReference type="SAM" id="SignalP"/>
    </source>
</evidence>
<evidence type="ECO:0000256" key="1">
    <source>
        <dbReference type="SAM" id="Coils"/>
    </source>
</evidence>
<feature type="coiled-coil region" evidence="1">
    <location>
        <begin position="1610"/>
        <end position="1718"/>
    </location>
</feature>
<evidence type="ECO:0000256" key="2">
    <source>
        <dbReference type="SAM" id="MobiDB-lite"/>
    </source>
</evidence>
<feature type="coiled-coil region" evidence="1">
    <location>
        <begin position="1754"/>
        <end position="1803"/>
    </location>
</feature>
<feature type="coiled-coil region" evidence="1">
    <location>
        <begin position="305"/>
        <end position="415"/>
    </location>
</feature>
<organism evidence="4">
    <name type="scientific">Metamycoplasma hominis</name>
    <name type="common">Mycoplasma hominis</name>
    <dbReference type="NCBI Taxonomy" id="2098"/>
    <lineage>
        <taxon>Bacteria</taxon>
        <taxon>Bacillati</taxon>
        <taxon>Mycoplasmatota</taxon>
        <taxon>Mycoplasmoidales</taxon>
        <taxon>Metamycoplasmataceae</taxon>
        <taxon>Metamycoplasma</taxon>
    </lineage>
</organism>
<feature type="coiled-coil region" evidence="1">
    <location>
        <begin position="460"/>
        <end position="505"/>
    </location>
</feature>
<feature type="coiled-coil region" evidence="1">
    <location>
        <begin position="152"/>
        <end position="182"/>
    </location>
</feature>
<feature type="coiled-coil region" evidence="1">
    <location>
        <begin position="988"/>
        <end position="1033"/>
    </location>
</feature>
<protein>
    <submittedName>
        <fullName evidence="4">Uncharacterized protein</fullName>
    </submittedName>
</protein>
<dbReference type="RefSeq" id="WP_160331769.1">
    <property type="nucleotide sequence ID" value="NZ_WMLC01000029.1"/>
</dbReference>
<feature type="signal peptide" evidence="3">
    <location>
        <begin position="1"/>
        <end position="24"/>
    </location>
</feature>
<feature type="coiled-coil region" evidence="1">
    <location>
        <begin position="768"/>
        <end position="874"/>
    </location>
</feature>
<feature type="chain" id="PRO_5025675860" evidence="3">
    <location>
        <begin position="25"/>
        <end position="2368"/>
    </location>
</feature>
<feature type="coiled-coil region" evidence="1">
    <location>
        <begin position="611"/>
        <end position="717"/>
    </location>
</feature>
<feature type="coiled-coil region" evidence="1">
    <location>
        <begin position="1151"/>
        <end position="1178"/>
    </location>
</feature>